<sequence>MAYARAPRPAVRPPAAADPRRRRLRRAPGVPRQGPPAPASGDRPEWLFFFCRGRGLGSKRRAGPGAYRLASEAKPRGAWYCHSFRYHEDSAEASAARETERRMDEYGDRGAAGDGAFDMVVCKV</sequence>
<dbReference type="AlphaFoldDB" id="A0A1E5UK90"/>
<name>A0A1E5UK90_9POAL</name>
<evidence type="ECO:0000313" key="2">
    <source>
        <dbReference type="EMBL" id="OEL13300.1"/>
    </source>
</evidence>
<dbReference type="Proteomes" id="UP000095767">
    <property type="component" value="Unassembled WGS sequence"/>
</dbReference>
<gene>
    <name evidence="2" type="ORF">BAE44_0025682</name>
</gene>
<organism evidence="2 3">
    <name type="scientific">Dichanthelium oligosanthes</name>
    <dbReference type="NCBI Taxonomy" id="888268"/>
    <lineage>
        <taxon>Eukaryota</taxon>
        <taxon>Viridiplantae</taxon>
        <taxon>Streptophyta</taxon>
        <taxon>Embryophyta</taxon>
        <taxon>Tracheophyta</taxon>
        <taxon>Spermatophyta</taxon>
        <taxon>Magnoliopsida</taxon>
        <taxon>Liliopsida</taxon>
        <taxon>Poales</taxon>
        <taxon>Poaceae</taxon>
        <taxon>PACMAD clade</taxon>
        <taxon>Panicoideae</taxon>
        <taxon>Panicodae</taxon>
        <taxon>Paniceae</taxon>
        <taxon>Dichantheliinae</taxon>
        <taxon>Dichanthelium</taxon>
    </lineage>
</organism>
<dbReference type="InterPro" id="IPR036093">
    <property type="entry name" value="NAC_dom_sf"/>
</dbReference>
<accession>A0A1E5UK90</accession>
<dbReference type="SUPFAM" id="SSF101941">
    <property type="entry name" value="NAC domain"/>
    <property type="match status" value="1"/>
</dbReference>
<proteinExistence type="predicted"/>
<evidence type="ECO:0000313" key="3">
    <source>
        <dbReference type="Proteomes" id="UP000095767"/>
    </source>
</evidence>
<dbReference type="OrthoDB" id="648091at2759"/>
<protein>
    <submittedName>
        <fullName evidence="2">Uncharacterized protein</fullName>
    </submittedName>
</protein>
<reference evidence="2 3" key="1">
    <citation type="submission" date="2016-09" db="EMBL/GenBank/DDBJ databases">
        <title>The draft genome of Dichanthelium oligosanthes: A C3 panicoid grass species.</title>
        <authorList>
            <person name="Studer A.J."/>
            <person name="Schnable J.C."/>
            <person name="Brutnell T.P."/>
        </authorList>
    </citation>
    <scope>NUCLEOTIDE SEQUENCE [LARGE SCALE GENOMIC DNA]</scope>
    <source>
        <strain evidence="3">cv. Kellogg 1175</strain>
        <tissue evidence="2">Leaf</tissue>
    </source>
</reference>
<feature type="region of interest" description="Disordered" evidence="1">
    <location>
        <begin position="1"/>
        <end position="44"/>
    </location>
</feature>
<dbReference type="GO" id="GO:0003677">
    <property type="term" value="F:DNA binding"/>
    <property type="evidence" value="ECO:0007669"/>
    <property type="project" value="InterPro"/>
</dbReference>
<dbReference type="EMBL" id="LWDX02073916">
    <property type="protein sequence ID" value="OEL13300.1"/>
    <property type="molecule type" value="Genomic_DNA"/>
</dbReference>
<keyword evidence="3" id="KW-1185">Reference proteome</keyword>
<feature type="compositionally biased region" description="Low complexity" evidence="1">
    <location>
        <begin position="1"/>
        <end position="17"/>
    </location>
</feature>
<dbReference type="GO" id="GO:0006355">
    <property type="term" value="P:regulation of DNA-templated transcription"/>
    <property type="evidence" value="ECO:0007669"/>
    <property type="project" value="InterPro"/>
</dbReference>
<comment type="caution">
    <text evidence="2">The sequence shown here is derived from an EMBL/GenBank/DDBJ whole genome shotgun (WGS) entry which is preliminary data.</text>
</comment>
<evidence type="ECO:0000256" key="1">
    <source>
        <dbReference type="SAM" id="MobiDB-lite"/>
    </source>
</evidence>